<sequence length="623" mass="72548">MKNDLRLSKLLLKKIFQLCLDSYFQRHLLAEHSVSFLDTISFYRYYFSTFWSISKDCQSIVKGLQYDTLELKHTYSKKGLLYILYLLEKGLRFKRVILSMSREVSDTIIKENFEESIKIWELINNNNIDVGNKNRLVLDRFNCKLEVLQQLLGGPFHINNNGSALVFQYDPSTKTLESFIKKMKQYNVILRNTGHRLESLYIQTPRYTDFSLSEIYDVIDKYKLSKLVISVETEGTTQVPLCSGLMCPPTRLKTLKLDVISNLDYLLDLFDYQCILKMNPLLQTLSIDMDNGNCVNESGLIIPTLFIPELIQHKNLKKVVLKNEKGENIEDLCNYINTNSIVTSLSFTPSHHEGVKDYKHLRITNSTLTELNIDDHPDRYYELDIITMWKSGLVSSLQYLSSPNCFDSDGNQILTSDQQHQQLYQSIMSSHHNLTDVRYIVRDDSDVRYLCDIIRILPKLQYLCISPESPVANIDYFTLTLAITKFSSTLKHLDIESRQESFYNMIYQMNHPSLVSVSFIYSEGLPEQHLNNLLLNTSIEHLHLVLHSPFEPGYISFFKILTRKPNLKSIRYYARSKDTAASQQAFIEYYSTPQLNLILPDKIDYVCEFDLWQIYKQSISNNK</sequence>
<evidence type="ECO:0000313" key="1">
    <source>
        <dbReference type="EMBL" id="KYR01559.1"/>
    </source>
</evidence>
<keyword evidence="2" id="KW-1185">Reference proteome</keyword>
<accession>A0A152A5P6</accession>
<evidence type="ECO:0000313" key="2">
    <source>
        <dbReference type="Proteomes" id="UP000076078"/>
    </source>
</evidence>
<name>A0A152A5P6_TIELA</name>
<dbReference type="InParanoid" id="A0A152A5P6"/>
<proteinExistence type="predicted"/>
<organism evidence="1 2">
    <name type="scientific">Tieghemostelium lacteum</name>
    <name type="common">Slime mold</name>
    <name type="synonym">Dictyostelium lacteum</name>
    <dbReference type="NCBI Taxonomy" id="361077"/>
    <lineage>
        <taxon>Eukaryota</taxon>
        <taxon>Amoebozoa</taxon>
        <taxon>Evosea</taxon>
        <taxon>Eumycetozoa</taxon>
        <taxon>Dictyostelia</taxon>
        <taxon>Dictyosteliales</taxon>
        <taxon>Raperosteliaceae</taxon>
        <taxon>Tieghemostelium</taxon>
    </lineage>
</organism>
<dbReference type="EMBL" id="LODT01000006">
    <property type="protein sequence ID" value="KYR01559.1"/>
    <property type="molecule type" value="Genomic_DNA"/>
</dbReference>
<protein>
    <submittedName>
        <fullName evidence="1">Uncharacterized protein</fullName>
    </submittedName>
</protein>
<dbReference type="Proteomes" id="UP000076078">
    <property type="component" value="Unassembled WGS sequence"/>
</dbReference>
<comment type="caution">
    <text evidence="1">The sequence shown here is derived from an EMBL/GenBank/DDBJ whole genome shotgun (WGS) entry which is preliminary data.</text>
</comment>
<dbReference type="AlphaFoldDB" id="A0A152A5P6"/>
<gene>
    <name evidence="1" type="ORF">DLAC_01553</name>
</gene>
<dbReference type="FunCoup" id="A0A152A5P6">
    <property type="interactions" value="13"/>
</dbReference>
<reference evidence="1 2" key="1">
    <citation type="submission" date="2015-12" db="EMBL/GenBank/DDBJ databases">
        <title>Dictyostelia acquired genes for synthesis and detection of signals that induce cell-type specialization by lateral gene transfer from prokaryotes.</title>
        <authorList>
            <person name="Gloeckner G."/>
            <person name="Schaap P."/>
        </authorList>
    </citation>
    <scope>NUCLEOTIDE SEQUENCE [LARGE SCALE GENOMIC DNA]</scope>
    <source>
        <strain evidence="1 2">TK</strain>
    </source>
</reference>